<dbReference type="PANTHER" id="PTHR44329:SF298">
    <property type="entry name" value="MIXED LINEAGE KINASE DOMAIN-LIKE PROTEIN"/>
    <property type="match status" value="1"/>
</dbReference>
<dbReference type="GO" id="GO:0004674">
    <property type="term" value="F:protein serine/threonine kinase activity"/>
    <property type="evidence" value="ECO:0007669"/>
    <property type="project" value="TreeGrafter"/>
</dbReference>
<dbReference type="SMART" id="SM00220">
    <property type="entry name" value="S_TKc"/>
    <property type="match status" value="1"/>
</dbReference>
<feature type="compositionally biased region" description="Low complexity" evidence="3">
    <location>
        <begin position="2078"/>
        <end position="2091"/>
    </location>
</feature>
<dbReference type="InterPro" id="IPR001245">
    <property type="entry name" value="Ser-Thr/Tyr_kinase_cat_dom"/>
</dbReference>
<feature type="compositionally biased region" description="Polar residues" evidence="3">
    <location>
        <begin position="804"/>
        <end position="826"/>
    </location>
</feature>
<feature type="region of interest" description="Disordered" evidence="3">
    <location>
        <begin position="1622"/>
        <end position="1707"/>
    </location>
</feature>
<feature type="compositionally biased region" description="Polar residues" evidence="3">
    <location>
        <begin position="1644"/>
        <end position="1654"/>
    </location>
</feature>
<evidence type="ECO:0000256" key="2">
    <source>
        <dbReference type="ARBA" id="ARBA00022840"/>
    </source>
</evidence>
<feature type="compositionally biased region" description="Acidic residues" evidence="3">
    <location>
        <begin position="1353"/>
        <end position="1365"/>
    </location>
</feature>
<feature type="compositionally biased region" description="Low complexity" evidence="3">
    <location>
        <begin position="2246"/>
        <end position="2259"/>
    </location>
</feature>
<evidence type="ECO:0000313" key="5">
    <source>
        <dbReference type="EMBL" id="GIL59368.1"/>
    </source>
</evidence>
<proteinExistence type="predicted"/>
<dbReference type="PANTHER" id="PTHR44329">
    <property type="entry name" value="SERINE/THREONINE-PROTEIN KINASE TNNI3K-RELATED"/>
    <property type="match status" value="1"/>
</dbReference>
<dbReference type="InterPro" id="IPR000719">
    <property type="entry name" value="Prot_kinase_dom"/>
</dbReference>
<reference evidence="5" key="1">
    <citation type="journal article" date="2021" name="Proc. Natl. Acad. Sci. U.S.A.">
        <title>Three genomes in the algal genus Volvox reveal the fate of a haploid sex-determining region after a transition to homothallism.</title>
        <authorList>
            <person name="Yamamoto K."/>
            <person name="Hamaji T."/>
            <person name="Kawai-Toyooka H."/>
            <person name="Matsuzaki R."/>
            <person name="Takahashi F."/>
            <person name="Nishimura Y."/>
            <person name="Kawachi M."/>
            <person name="Noguchi H."/>
            <person name="Minakuchi Y."/>
            <person name="Umen J.G."/>
            <person name="Toyoda A."/>
            <person name="Nozaki H."/>
        </authorList>
    </citation>
    <scope>NUCLEOTIDE SEQUENCE</scope>
    <source>
        <strain evidence="5">NIES-3780</strain>
    </source>
</reference>
<feature type="compositionally biased region" description="Low complexity" evidence="3">
    <location>
        <begin position="2146"/>
        <end position="2161"/>
    </location>
</feature>
<feature type="region of interest" description="Disordered" evidence="3">
    <location>
        <begin position="741"/>
        <end position="826"/>
    </location>
</feature>
<evidence type="ECO:0000256" key="3">
    <source>
        <dbReference type="SAM" id="MobiDB-lite"/>
    </source>
</evidence>
<feature type="region of interest" description="Disordered" evidence="3">
    <location>
        <begin position="136"/>
        <end position="157"/>
    </location>
</feature>
<feature type="compositionally biased region" description="Gly residues" evidence="3">
    <location>
        <begin position="2033"/>
        <end position="2049"/>
    </location>
</feature>
<dbReference type="EMBL" id="BNCO01000034">
    <property type="protein sequence ID" value="GIL59368.1"/>
    <property type="molecule type" value="Genomic_DNA"/>
</dbReference>
<organism evidence="5 6">
    <name type="scientific">Volvox africanus</name>
    <dbReference type="NCBI Taxonomy" id="51714"/>
    <lineage>
        <taxon>Eukaryota</taxon>
        <taxon>Viridiplantae</taxon>
        <taxon>Chlorophyta</taxon>
        <taxon>core chlorophytes</taxon>
        <taxon>Chlorophyceae</taxon>
        <taxon>CS clade</taxon>
        <taxon>Chlamydomonadales</taxon>
        <taxon>Volvocaceae</taxon>
        <taxon>Volvox</taxon>
    </lineage>
</organism>
<dbReference type="Gene3D" id="1.10.510.10">
    <property type="entry name" value="Transferase(Phosphotransferase) domain 1"/>
    <property type="match status" value="1"/>
</dbReference>
<dbReference type="GO" id="GO:0005524">
    <property type="term" value="F:ATP binding"/>
    <property type="evidence" value="ECO:0007669"/>
    <property type="project" value="UniProtKB-KW"/>
</dbReference>
<feature type="compositionally biased region" description="Basic and acidic residues" evidence="3">
    <location>
        <begin position="2531"/>
        <end position="2542"/>
    </location>
</feature>
<feature type="compositionally biased region" description="Low complexity" evidence="3">
    <location>
        <begin position="1622"/>
        <end position="1634"/>
    </location>
</feature>
<feature type="region of interest" description="Disordered" evidence="3">
    <location>
        <begin position="2243"/>
        <end position="2289"/>
    </location>
</feature>
<sequence>MQQQKDMVPATTDPSAEHRLAPVIAGQELASAVIQDTVKYLGIQATRISNLNGPYLQVRPAGVSATDILLVGSWRTHFPPGGDASGAVLDNLQPALPKPLPTAILWQASGSDCVQSFEGTPGAPGVPYPRLLTTPSGAAASAAGSRGPEFGNPQSPRIQRVGNDPTAVQHGGSSPDMMNLDCLPLDCPALASAVTTELQSVISMRQGPIIEECHSDSEAANTEACTRSHCQHTYKHEHRHDCCCGQHSQQDKAASAVQIDSPVVAAADPDRMMEEVLAPEQMQPEAGCGQLILDADHEPGVDKAGLPHRGLGQNGRDAQLEGPGLAMAEALALTAAVQAGAAGMAHSTAVVPVVSPLVISPRPRSEWELDPVKIAILRRLAVGGFGEVFLAKYEGTLVAVKRLLATDSDTTQRFVDEVHMLARLRHPNLLLFMGYTLTPEPSIVTEFMARGSLFHILRQAGNRPPEPRMQRAVAVAVARGMAYLHSRTPPILHLDLKSPNVLVDDRWRVKIADFGLSRVRQRTYVSSGAAAGSPEWMAPEVLRCDHYAEAADVYSYGVILWELLTGQPPWADLNAMQVVGAVGYAKRSLPDPPEGDAVLLQLCKTCRAYEPAQRPTFAQVVESLESHLNPSSALSRSGAIYGGEATVVPAALQLAATETRNMRLAALPAPEQLTPPPSEHTPLLVSAAAGGTAMDVGGIVGASAPLAASATSAATRITRRHSLAASPDVADFLESAVAAGAARDGGGNNGSSSIGGGSTRLDAQFVSVHESPRSRRRYRSPRGEDMMGPPAITARLQDGRKTPSPRTSGGWSWQALSDGTGATSDAKSVAPVQEQQTVAPGVRLMHASASPFAAIAATDFGPDSGRSLRKLRADVARIGPMDNNCSGTGSDTREVAGNIMSSVEPRPRDSASPSVLTTPETLPAAGAPGSLPSLPDQPQCRSELLSQPPTSVDAEGVSRSEVATAVLQHSNQPDLELCGRPLANGQHGNPQDFSQHKHQELLSLQYNRHQPLWQVEQQLHHQTEQQPTQRSIVREQNNQIAPQHRQERRPQPEQVIGNTFLTRQMLSGREDRRPGHRRVSSDEASRMQHLHATMHAPTAATVPGTLVTMAGVMPLHNQYSHPQQSFLGIAGNTGPVSTVGNAVGGAAGSGSIPPLPGRRSRGLARNSAPMRYTYGGASSGAAGAQQPLPLQSPPRPRSFHGQNLTPNVHQHALTANAEAATGPAAYGRNQPSHLGSLSLSTPGGCSTSTFGAAAVSAPMSLSPMSEGGISSFEGAGARPFCAAGEIRDKDIMVAGSGSGSCGGGGGGGADPWPDTHSELSFAFILRDNVSICSDDYMQSASLDRLPLLEENEMTEPAGEDSDGVVEGDPTAVPQPEADTETRERPAGGFETAGANTDCDFELPCPFLKANQPANPQDCGAITLSPFALECTPWATTVNNQGNLPTSEAGLWGALLARNSSGNGLGPADNHAGLQANRGQGSSRPDRAYNGVASPCNNGGNVPARCGVQSQGAFLHPQRFDEDSRGQGHLQSKECCDQVAEKPQPRPHNGGGPTTYRSGRFKVTIEPACSEPQPMHHTSLLQANHHLQQSADGQPLQHFLSLPQGPCSAAVAQADPGCKTWTSPGTAAAAAPVAGGASGMPVESGNVTPALQSLPPSAGSPKLSLGNRTTTSEMPECSCAPLQRQTGLTEPIDNPSSAREAHGIGSSDGCGASPQGCAALAIVSPSGESPCGVTGRLRNGHHGHNVHSHHPHGELAAGPPVALNSVTMYRKGRFFVSHAAAGTHSLSVINPNATPTPTQHHNVVCGGSNGCNGTGVSVGCPVNESVAEESEDHDGACVPTSPFACSAVITAAFERPGSQSGMEGSVSQQQGIAAKHTLPVLASLVTATDLTRTNSISRQYSRGRFTVAESIVAAPIPEPRRPLSCSAGGEPPATAADMVWAARPPCLPAAATGLGAATSSSIVAPIVGSLDDLGRRGSTFLKAEASMSTLSIPMRTPPLHVAQLQTAPSCEGASNGQLVASACQPPTGAVDTGAMGGCSGSGGGGPGGGSAPSTAPTSPRTENVVVRRVGRFTVREVEGGSSASSRGPSSSGIIADAPVRGDLNPNASGQATASTGISPAGNNGDGCGAAVHVQGHGSPPNEMVVLSSHHSSSSFDSASGCSRTSSESRGLNADLPKLQLVQPQVQSAQGSKQLEGGGAAMPPQQPAEGTEPDARSTVYNTLKVVRVKSKGRFTVIDYEAAPPFPALQQGQEEQQQLSEGRAGDSEPHPVARPRHVPISNLRPIAGEDSSMRQCQAAPADSWWPREFMGGPFQRRWVGQSTEGGGTPHGGVLQPPAGIPLTAHCQWDRASEEAGDNVVAVENAPPVQGPQCISHLQAPEQRAQFLADMERLVRARMERNALEHQRQQDPVQQMHHRLGQQAGSPVQRGRQGARADGNGLGERCTYKVSFGDGLTIQISHGLDGDGEMAEEGAEDESENDDAVMVDVGIVNGDVDGGDESDESGDPAEGEQGEDEVGADSDNELQPLQPPDTPAHEPVHERERTAWGSVGECPGDRRRRRRRHRHGLGYGSGDSSDYEDSMEV</sequence>
<feature type="region of interest" description="Disordered" evidence="3">
    <location>
        <begin position="2182"/>
        <end position="2214"/>
    </location>
</feature>
<dbReference type="SUPFAM" id="SSF56112">
    <property type="entry name" value="Protein kinase-like (PK-like)"/>
    <property type="match status" value="1"/>
</dbReference>
<gene>
    <name evidence="5" type="ORF">Vafri_14252</name>
</gene>
<feature type="compositionally biased region" description="Low complexity" evidence="3">
    <location>
        <begin position="136"/>
        <end position="147"/>
    </location>
</feature>
<keyword evidence="2" id="KW-0067">ATP-binding</keyword>
<feature type="region of interest" description="Disordered" evidence="3">
    <location>
        <begin position="1353"/>
        <end position="1394"/>
    </location>
</feature>
<protein>
    <recommendedName>
        <fullName evidence="4">Protein kinase domain-containing protein</fullName>
    </recommendedName>
</protein>
<feature type="region of interest" description="Disordered" evidence="3">
    <location>
        <begin position="1039"/>
        <end position="1087"/>
    </location>
</feature>
<feature type="compositionally biased region" description="Acidic residues" evidence="3">
    <location>
        <begin position="2462"/>
        <end position="2481"/>
    </location>
</feature>
<feature type="compositionally biased region" description="Polar residues" evidence="3">
    <location>
        <begin position="2104"/>
        <end position="2120"/>
    </location>
</feature>
<feature type="region of interest" description="Disordered" evidence="3">
    <location>
        <begin position="2457"/>
        <end position="2581"/>
    </location>
</feature>
<dbReference type="PROSITE" id="PS00108">
    <property type="entry name" value="PROTEIN_KINASE_ST"/>
    <property type="match status" value="1"/>
</dbReference>
<feature type="compositionally biased region" description="Basic residues" evidence="3">
    <location>
        <begin position="2554"/>
        <end position="2564"/>
    </location>
</feature>
<accession>A0A8J4F4H2</accession>
<dbReference type="InterPro" id="IPR011009">
    <property type="entry name" value="Kinase-like_dom_sf"/>
</dbReference>
<comment type="caution">
    <text evidence="5">The sequence shown here is derived from an EMBL/GenBank/DDBJ whole genome shotgun (WGS) entry which is preliminary data.</text>
</comment>
<feature type="compositionally biased region" description="Gly residues" evidence="3">
    <location>
        <begin position="743"/>
        <end position="758"/>
    </location>
</feature>
<evidence type="ECO:0000256" key="1">
    <source>
        <dbReference type="ARBA" id="ARBA00022741"/>
    </source>
</evidence>
<evidence type="ECO:0000259" key="4">
    <source>
        <dbReference type="PROSITE" id="PS50011"/>
    </source>
</evidence>
<feature type="compositionally biased region" description="Polar residues" evidence="3">
    <location>
        <begin position="1056"/>
        <end position="1065"/>
    </location>
</feature>
<feature type="compositionally biased region" description="Low complexity" evidence="3">
    <location>
        <begin position="1175"/>
        <end position="1189"/>
    </location>
</feature>
<keyword evidence="1" id="KW-0547">Nucleotide-binding</keyword>
<name>A0A8J4F4H2_9CHLO</name>
<feature type="region of interest" description="Disordered" evidence="3">
    <location>
        <begin position="901"/>
        <end position="958"/>
    </location>
</feature>
<feature type="compositionally biased region" description="Basic and acidic residues" evidence="3">
    <location>
        <begin position="1068"/>
        <end position="1086"/>
    </location>
</feature>
<feature type="compositionally biased region" description="Acidic residues" evidence="3">
    <location>
        <begin position="2493"/>
        <end position="2520"/>
    </location>
</feature>
<feature type="domain" description="Protein kinase" evidence="4">
    <location>
        <begin position="374"/>
        <end position="628"/>
    </location>
</feature>
<dbReference type="InterPro" id="IPR051681">
    <property type="entry name" value="Ser/Thr_Kinases-Pseudokinases"/>
</dbReference>
<dbReference type="Pfam" id="PF07714">
    <property type="entry name" value="PK_Tyr_Ser-Thr"/>
    <property type="match status" value="1"/>
</dbReference>
<feature type="region of interest" description="Disordered" evidence="3">
    <location>
        <begin position="1538"/>
        <end position="1557"/>
    </location>
</feature>
<dbReference type="PROSITE" id="PS50011">
    <property type="entry name" value="PROTEIN_KINASE_DOM"/>
    <property type="match status" value="1"/>
</dbReference>
<feature type="region of interest" description="Disordered" evidence="3">
    <location>
        <begin position="2033"/>
        <end position="2169"/>
    </location>
</feature>
<dbReference type="InterPro" id="IPR008271">
    <property type="entry name" value="Ser/Thr_kinase_AS"/>
</dbReference>
<keyword evidence="6" id="KW-1185">Reference proteome</keyword>
<feature type="region of interest" description="Disordered" evidence="3">
    <location>
        <begin position="1170"/>
        <end position="1204"/>
    </location>
</feature>
<feature type="region of interest" description="Disordered" evidence="3">
    <location>
        <begin position="1461"/>
        <end position="1491"/>
    </location>
</feature>
<dbReference type="Proteomes" id="UP000747399">
    <property type="component" value="Unassembled WGS sequence"/>
</dbReference>
<feature type="compositionally biased region" description="Polar residues" evidence="3">
    <location>
        <begin position="911"/>
        <end position="920"/>
    </location>
</feature>
<feature type="region of interest" description="Disordered" evidence="3">
    <location>
        <begin position="2418"/>
        <end position="2439"/>
    </location>
</feature>
<evidence type="ECO:0000313" key="6">
    <source>
        <dbReference type="Proteomes" id="UP000747399"/>
    </source>
</evidence>
<dbReference type="CDD" id="cd13999">
    <property type="entry name" value="STKc_MAP3K-like"/>
    <property type="match status" value="1"/>
</dbReference>